<evidence type="ECO:0000313" key="2">
    <source>
        <dbReference type="Proteomes" id="UP000199450"/>
    </source>
</evidence>
<dbReference type="RefSeq" id="WP_143052646.1">
    <property type="nucleotide sequence ID" value="NZ_FOBV01000002.1"/>
</dbReference>
<reference evidence="2" key="1">
    <citation type="submission" date="2016-10" db="EMBL/GenBank/DDBJ databases">
        <authorList>
            <person name="Varghese N."/>
            <person name="Submissions S."/>
        </authorList>
    </citation>
    <scope>NUCLEOTIDE SEQUENCE [LARGE SCALE GENOMIC DNA]</scope>
    <source>
        <strain evidence="2">DSM 17453</strain>
    </source>
</reference>
<accession>A0A1H7XIC3</accession>
<sequence length="271" mass="31788">MTGNSFYNKLQNLLFPVDEHESDILPVSSCHYYNPSPFQKVMLDYLTWNGIDKKGNVTNKKAYPALTEIQENRTALRECGFANGMYIEKLIVSEFLEMKLNIPDLNPVMFANFYEEQYHNIKLAKFATLETQKSNKITKEYYDTTRGFLIEIQGYFEALDLRTRIECNFTETENWNNRFRVEEFITSFTKLSLNVNTFGKLSINYFINPHLRELVGESLGDAVEKHFAELANGEMKDFVKMVPLNRRYDKYFKEIQTIPNYKVTVTEQNSL</sequence>
<name>A0A1H7XIC3_9FLAO</name>
<proteinExistence type="predicted"/>
<dbReference type="Proteomes" id="UP000199450">
    <property type="component" value="Unassembled WGS sequence"/>
</dbReference>
<dbReference type="EMBL" id="FOBV01000002">
    <property type="protein sequence ID" value="SEM32958.1"/>
    <property type="molecule type" value="Genomic_DNA"/>
</dbReference>
<dbReference type="OrthoDB" id="1229645at2"/>
<protein>
    <submittedName>
        <fullName evidence="1">Uncharacterized protein</fullName>
    </submittedName>
</protein>
<gene>
    <name evidence="1" type="ORF">SAMN05421856_102433</name>
</gene>
<evidence type="ECO:0000313" key="1">
    <source>
        <dbReference type="EMBL" id="SEM32958.1"/>
    </source>
</evidence>
<keyword evidence="2" id="KW-1185">Reference proteome</keyword>
<dbReference type="STRING" id="295069.SAMN05421856_102433"/>
<organism evidence="1 2">
    <name type="scientific">Chryseobacterium taichungense</name>
    <dbReference type="NCBI Taxonomy" id="295069"/>
    <lineage>
        <taxon>Bacteria</taxon>
        <taxon>Pseudomonadati</taxon>
        <taxon>Bacteroidota</taxon>
        <taxon>Flavobacteriia</taxon>
        <taxon>Flavobacteriales</taxon>
        <taxon>Weeksellaceae</taxon>
        <taxon>Chryseobacterium group</taxon>
        <taxon>Chryseobacterium</taxon>
    </lineage>
</organism>
<dbReference type="AlphaFoldDB" id="A0A1H7XIC3"/>